<sequence length="98" mass="11378">MVFRYYSQQINIGQRKRVGREPTQEELDKGLDLGTDAVLQEYEFLHDQEDFPESEDQGTDNDVEDEAISSQDEGAEEEEEDDGEAEEEVVEEEEEEEE</sequence>
<organism evidence="2 3">
    <name type="scientific">Riccia sorocarpa</name>
    <dbReference type="NCBI Taxonomy" id="122646"/>
    <lineage>
        <taxon>Eukaryota</taxon>
        <taxon>Viridiplantae</taxon>
        <taxon>Streptophyta</taxon>
        <taxon>Embryophyta</taxon>
        <taxon>Marchantiophyta</taxon>
        <taxon>Marchantiopsida</taxon>
        <taxon>Marchantiidae</taxon>
        <taxon>Marchantiales</taxon>
        <taxon>Ricciaceae</taxon>
        <taxon>Riccia</taxon>
    </lineage>
</organism>
<proteinExistence type="predicted"/>
<dbReference type="AlphaFoldDB" id="A0ABD3I1R9"/>
<keyword evidence="3" id="KW-1185">Reference proteome</keyword>
<comment type="caution">
    <text evidence="2">The sequence shown here is derived from an EMBL/GenBank/DDBJ whole genome shotgun (WGS) entry which is preliminary data.</text>
</comment>
<name>A0ABD3I1R9_9MARC</name>
<reference evidence="2 3" key="1">
    <citation type="submission" date="2024-09" db="EMBL/GenBank/DDBJ databases">
        <title>Chromosome-scale assembly of Riccia sorocarpa.</title>
        <authorList>
            <person name="Paukszto L."/>
        </authorList>
    </citation>
    <scope>NUCLEOTIDE SEQUENCE [LARGE SCALE GENOMIC DNA]</scope>
    <source>
        <strain evidence="2">LP-2024</strain>
        <tissue evidence="2">Aerial parts of the thallus</tissue>
    </source>
</reference>
<feature type="region of interest" description="Disordered" evidence="1">
    <location>
        <begin position="46"/>
        <end position="98"/>
    </location>
</feature>
<accession>A0ABD3I1R9</accession>
<evidence type="ECO:0000313" key="3">
    <source>
        <dbReference type="Proteomes" id="UP001633002"/>
    </source>
</evidence>
<evidence type="ECO:0000313" key="2">
    <source>
        <dbReference type="EMBL" id="KAL3696415.1"/>
    </source>
</evidence>
<gene>
    <name evidence="2" type="ORF">R1sor_010491</name>
</gene>
<dbReference type="Proteomes" id="UP001633002">
    <property type="component" value="Unassembled WGS sequence"/>
</dbReference>
<dbReference type="EMBL" id="JBJQOH010000002">
    <property type="protein sequence ID" value="KAL3696415.1"/>
    <property type="molecule type" value="Genomic_DNA"/>
</dbReference>
<evidence type="ECO:0000256" key="1">
    <source>
        <dbReference type="SAM" id="MobiDB-lite"/>
    </source>
</evidence>
<feature type="compositionally biased region" description="Acidic residues" evidence="1">
    <location>
        <begin position="50"/>
        <end position="98"/>
    </location>
</feature>
<protein>
    <submittedName>
        <fullName evidence="2">Uncharacterized protein</fullName>
    </submittedName>
</protein>